<sequence>MVDGAKGTNGGVGDDGRGNHERWEHGPGRGPSEEAAPSTSASERLFALLPFLMTMIADRGEKRTMRAALRLQMLFWVLSLVIDQLEATRGVMERARDRLRDMTPTPNQGNDSGDGGAW</sequence>
<dbReference type="EMBL" id="JACIGK010000017">
    <property type="protein sequence ID" value="MBB4266768.1"/>
    <property type="molecule type" value="Genomic_DNA"/>
</dbReference>
<proteinExistence type="predicted"/>
<dbReference type="Proteomes" id="UP000554286">
    <property type="component" value="Unassembled WGS sequence"/>
</dbReference>
<dbReference type="RefSeq" id="WP_184045507.1">
    <property type="nucleotide sequence ID" value="NZ_JACIGK010000017.1"/>
</dbReference>
<feature type="region of interest" description="Disordered" evidence="1">
    <location>
        <begin position="1"/>
        <end position="40"/>
    </location>
</feature>
<keyword evidence="3" id="KW-1185">Reference proteome</keyword>
<dbReference type="AlphaFoldDB" id="A0A7W6RE30"/>
<accession>A0A7W6RE30</accession>
<feature type="region of interest" description="Disordered" evidence="1">
    <location>
        <begin position="96"/>
        <end position="118"/>
    </location>
</feature>
<reference evidence="2 3" key="1">
    <citation type="submission" date="2020-08" db="EMBL/GenBank/DDBJ databases">
        <title>Genome sequencing of Purple Non-Sulfur Bacteria from various extreme environments.</title>
        <authorList>
            <person name="Mayer M."/>
        </authorList>
    </citation>
    <scope>NUCLEOTIDE SEQUENCE [LARGE SCALE GENOMIC DNA]</scope>
    <source>
        <strain evidence="2 3">JA131</strain>
    </source>
</reference>
<comment type="caution">
    <text evidence="2">The sequence shown here is derived from an EMBL/GenBank/DDBJ whole genome shotgun (WGS) entry which is preliminary data.</text>
</comment>
<name>A0A7W6RE30_9PROT</name>
<organism evidence="2 3">
    <name type="scientific">Roseospira visakhapatnamensis</name>
    <dbReference type="NCBI Taxonomy" id="390880"/>
    <lineage>
        <taxon>Bacteria</taxon>
        <taxon>Pseudomonadati</taxon>
        <taxon>Pseudomonadota</taxon>
        <taxon>Alphaproteobacteria</taxon>
        <taxon>Rhodospirillales</taxon>
        <taxon>Rhodospirillaceae</taxon>
        <taxon>Roseospira</taxon>
    </lineage>
</organism>
<evidence type="ECO:0000313" key="2">
    <source>
        <dbReference type="EMBL" id="MBB4266768.1"/>
    </source>
</evidence>
<feature type="compositionally biased region" description="Basic and acidic residues" evidence="1">
    <location>
        <begin position="14"/>
        <end position="27"/>
    </location>
</feature>
<evidence type="ECO:0000313" key="3">
    <source>
        <dbReference type="Proteomes" id="UP000554286"/>
    </source>
</evidence>
<protein>
    <submittedName>
        <fullName evidence="2">Uncharacterized protein</fullName>
    </submittedName>
</protein>
<evidence type="ECO:0000256" key="1">
    <source>
        <dbReference type="SAM" id="MobiDB-lite"/>
    </source>
</evidence>
<gene>
    <name evidence="2" type="ORF">GGD89_002404</name>
</gene>